<accession>A0ABD5S4V5</accession>
<evidence type="ECO:0000259" key="1">
    <source>
        <dbReference type="Pfam" id="PF26420"/>
    </source>
</evidence>
<name>A0ABD5S4V5_9EURY</name>
<feature type="domain" description="Profilin fold" evidence="1">
    <location>
        <begin position="116"/>
        <end position="208"/>
    </location>
</feature>
<evidence type="ECO:0000313" key="3">
    <source>
        <dbReference type="Proteomes" id="UP001596328"/>
    </source>
</evidence>
<reference evidence="2 3" key="1">
    <citation type="journal article" date="2019" name="Int. J. Syst. Evol. Microbiol.">
        <title>The Global Catalogue of Microorganisms (GCM) 10K type strain sequencing project: providing services to taxonomists for standard genome sequencing and annotation.</title>
        <authorList>
            <consortium name="The Broad Institute Genomics Platform"/>
            <consortium name="The Broad Institute Genome Sequencing Center for Infectious Disease"/>
            <person name="Wu L."/>
            <person name="Ma J."/>
        </authorList>
    </citation>
    <scope>NUCLEOTIDE SEQUENCE [LARGE SCALE GENOMIC DNA]</scope>
    <source>
        <strain evidence="2 3">NBRC 111368</strain>
    </source>
</reference>
<organism evidence="2 3">
    <name type="scientific">Halobium palmae</name>
    <dbReference type="NCBI Taxonomy" id="1776492"/>
    <lineage>
        <taxon>Archaea</taxon>
        <taxon>Methanobacteriati</taxon>
        <taxon>Methanobacteriota</taxon>
        <taxon>Stenosarchaea group</taxon>
        <taxon>Halobacteria</taxon>
        <taxon>Halobacteriales</taxon>
        <taxon>Haloferacaceae</taxon>
        <taxon>Halobium</taxon>
    </lineage>
</organism>
<dbReference type="AlphaFoldDB" id="A0ABD5S4V5"/>
<sequence>RDDVVARVRDHAGRIARELALLKGGDYGSADFDTEGGEWTLKYEGGDLQYLRFDPKRGSETYVVSTKQPPEPEALADAMADYDAFVAAYNEYVASLDGVLDGVDTEFPEAASTESVVAERDRVLDAVRDVADRMADQLYRFEGTDYGTYTARVSGTRWELKWEDGRASYLRVGGSGGVYLISQYEAPSAADVRELAEDVPGFVDSFNEYVDGLESDLSQVSFSAE</sequence>
<protein>
    <recommendedName>
        <fullName evidence="1">Profilin fold domain-containing protein</fullName>
    </recommendedName>
</protein>
<dbReference type="Proteomes" id="UP001596328">
    <property type="component" value="Unassembled WGS sequence"/>
</dbReference>
<proteinExistence type="predicted"/>
<keyword evidence="3" id="KW-1185">Reference proteome</keyword>
<dbReference type="EMBL" id="JBHSWU010001004">
    <property type="protein sequence ID" value="MFC6726282.1"/>
    <property type="molecule type" value="Genomic_DNA"/>
</dbReference>
<feature type="non-terminal residue" evidence="2">
    <location>
        <position position="1"/>
    </location>
</feature>
<dbReference type="InterPro" id="IPR058872">
    <property type="entry name" value="Halo_prof"/>
</dbReference>
<gene>
    <name evidence="2" type="ORF">ACFQE1_18320</name>
</gene>
<evidence type="ECO:0000313" key="2">
    <source>
        <dbReference type="EMBL" id="MFC6726282.1"/>
    </source>
</evidence>
<dbReference type="Pfam" id="PF26420">
    <property type="entry name" value="Halo_prof"/>
    <property type="match status" value="2"/>
</dbReference>
<feature type="domain" description="Profilin fold" evidence="1">
    <location>
        <begin position="1"/>
        <end position="91"/>
    </location>
</feature>
<comment type="caution">
    <text evidence="2">The sequence shown here is derived from an EMBL/GenBank/DDBJ whole genome shotgun (WGS) entry which is preliminary data.</text>
</comment>